<evidence type="ECO:0000313" key="1">
    <source>
        <dbReference type="EMBL" id="CAA9995258.1"/>
    </source>
</evidence>
<dbReference type="AlphaFoldDB" id="A0A6H5G0W6"/>
<evidence type="ECO:0000313" key="2">
    <source>
        <dbReference type="Proteomes" id="UP000479000"/>
    </source>
</evidence>
<reference evidence="1 2" key="1">
    <citation type="submission" date="2020-02" db="EMBL/GenBank/DDBJ databases">
        <authorList>
            <person name="Ferguson B K."/>
        </authorList>
    </citation>
    <scope>NUCLEOTIDE SEQUENCE [LARGE SCALE GENOMIC DNA]</scope>
</reference>
<name>A0A6H5G0W6_9HEMI</name>
<accession>A0A6H5G0W6</accession>
<protein>
    <submittedName>
        <fullName evidence="1">Uncharacterized protein</fullName>
    </submittedName>
</protein>
<dbReference type="EMBL" id="CADCXU010003249">
    <property type="protein sequence ID" value="CAA9995258.1"/>
    <property type="molecule type" value="Genomic_DNA"/>
</dbReference>
<dbReference type="Proteomes" id="UP000479000">
    <property type="component" value="Unassembled WGS sequence"/>
</dbReference>
<gene>
    <name evidence="1" type="ORF">NTEN_LOCUS2049</name>
</gene>
<sequence length="145" mass="16240">YAGIVIGTCNCNIAYSSKKHSRRSSSSVFEEKLRAGIHLEPYPILGRILVKRTDSTGIFLFISRIARNTGSIVIDIDTVLPNSRSLTILAIRTLLRRTTNFKAISSKSDQSKKFIEFLITKILGKDEDCQRSLILKLGAILIREN</sequence>
<proteinExistence type="predicted"/>
<organism evidence="1 2">
    <name type="scientific">Nesidiocoris tenuis</name>
    <dbReference type="NCBI Taxonomy" id="355587"/>
    <lineage>
        <taxon>Eukaryota</taxon>
        <taxon>Metazoa</taxon>
        <taxon>Ecdysozoa</taxon>
        <taxon>Arthropoda</taxon>
        <taxon>Hexapoda</taxon>
        <taxon>Insecta</taxon>
        <taxon>Pterygota</taxon>
        <taxon>Neoptera</taxon>
        <taxon>Paraneoptera</taxon>
        <taxon>Hemiptera</taxon>
        <taxon>Heteroptera</taxon>
        <taxon>Panheteroptera</taxon>
        <taxon>Cimicomorpha</taxon>
        <taxon>Miridae</taxon>
        <taxon>Dicyphina</taxon>
        <taxon>Nesidiocoris</taxon>
    </lineage>
</organism>
<keyword evidence="2" id="KW-1185">Reference proteome</keyword>
<feature type="non-terminal residue" evidence="1">
    <location>
        <position position="1"/>
    </location>
</feature>